<keyword evidence="5 9" id="KW-1133">Transmembrane helix</keyword>
<evidence type="ECO:0000256" key="4">
    <source>
        <dbReference type="ARBA" id="ARBA00022692"/>
    </source>
</evidence>
<proteinExistence type="predicted"/>
<comment type="subcellular location">
    <subcellularLocation>
        <location evidence="1">Membrane</location>
    </subcellularLocation>
</comment>
<evidence type="ECO:0000256" key="2">
    <source>
        <dbReference type="ARBA" id="ARBA00022475"/>
    </source>
</evidence>
<evidence type="ECO:0000256" key="7">
    <source>
        <dbReference type="ARBA" id="ARBA00023306"/>
    </source>
</evidence>
<evidence type="ECO:0000256" key="9">
    <source>
        <dbReference type="SAM" id="Phobius"/>
    </source>
</evidence>
<feature type="compositionally biased region" description="Basic residues" evidence="8">
    <location>
        <begin position="23"/>
        <end position="41"/>
    </location>
</feature>
<organism evidence="11 12">
    <name type="scientific">Amycolatopsis thermoflava</name>
    <dbReference type="NCBI Taxonomy" id="84480"/>
    <lineage>
        <taxon>Bacteria</taxon>
        <taxon>Bacillati</taxon>
        <taxon>Actinomycetota</taxon>
        <taxon>Actinomycetes</taxon>
        <taxon>Pseudonocardiales</taxon>
        <taxon>Pseudonocardiaceae</taxon>
        <taxon>Amycolatopsis</taxon>
        <taxon>Amycolatopsis methanolica group</taxon>
    </lineage>
</organism>
<accession>A0A3N2GNX4</accession>
<dbReference type="RefSeq" id="WP_123682727.1">
    <property type="nucleotide sequence ID" value="NZ_CBDRCU010000010.1"/>
</dbReference>
<comment type="caution">
    <text evidence="11">The sequence shown here is derived from an EMBL/GenBank/DDBJ whole genome shotgun (WGS) entry which is preliminary data.</text>
</comment>
<reference evidence="11 12" key="1">
    <citation type="submission" date="2018-11" db="EMBL/GenBank/DDBJ databases">
        <title>Sequencing the genomes of 1000 actinobacteria strains.</title>
        <authorList>
            <person name="Klenk H.-P."/>
        </authorList>
    </citation>
    <scope>NUCLEOTIDE SEQUENCE [LARGE SCALE GENOMIC DNA]</scope>
    <source>
        <strain evidence="11 12">DSM 44348</strain>
    </source>
</reference>
<dbReference type="PROSITE" id="PS51779">
    <property type="entry name" value="POTRA"/>
    <property type="match status" value="1"/>
</dbReference>
<keyword evidence="6 9" id="KW-0472">Membrane</keyword>
<evidence type="ECO:0000256" key="5">
    <source>
        <dbReference type="ARBA" id="ARBA00022989"/>
    </source>
</evidence>
<dbReference type="GO" id="GO:0051301">
    <property type="term" value="P:cell division"/>
    <property type="evidence" value="ECO:0007669"/>
    <property type="project" value="UniProtKB-KW"/>
</dbReference>
<feature type="transmembrane region" description="Helical" evidence="9">
    <location>
        <begin position="51"/>
        <end position="75"/>
    </location>
</feature>
<evidence type="ECO:0000256" key="8">
    <source>
        <dbReference type="SAM" id="MobiDB-lite"/>
    </source>
</evidence>
<dbReference type="GeneID" id="301842042"/>
<dbReference type="Proteomes" id="UP000274843">
    <property type="component" value="Unassembled WGS sequence"/>
</dbReference>
<evidence type="ECO:0000256" key="3">
    <source>
        <dbReference type="ARBA" id="ARBA00022618"/>
    </source>
</evidence>
<dbReference type="InterPro" id="IPR005548">
    <property type="entry name" value="Cell_div_FtsQ/DivIB_C"/>
</dbReference>
<keyword evidence="2" id="KW-1003">Cell membrane</keyword>
<keyword evidence="3 11" id="KW-0132">Cell division</keyword>
<dbReference type="Pfam" id="PF03799">
    <property type="entry name" value="FtsQ_DivIB_C"/>
    <property type="match status" value="1"/>
</dbReference>
<feature type="compositionally biased region" description="Basic and acidic residues" evidence="8">
    <location>
        <begin position="1"/>
        <end position="12"/>
    </location>
</feature>
<dbReference type="PANTHER" id="PTHR37820">
    <property type="entry name" value="CELL DIVISION PROTEIN DIVIB"/>
    <property type="match status" value="1"/>
</dbReference>
<dbReference type="Pfam" id="PF08478">
    <property type="entry name" value="POTRA_1"/>
    <property type="match status" value="1"/>
</dbReference>
<dbReference type="InterPro" id="IPR034746">
    <property type="entry name" value="POTRA"/>
</dbReference>
<keyword evidence="7" id="KW-0131">Cell cycle</keyword>
<feature type="region of interest" description="Disordered" evidence="8">
    <location>
        <begin position="1"/>
        <end position="41"/>
    </location>
</feature>
<gene>
    <name evidence="11" type="ORF">EDD35_0562</name>
</gene>
<evidence type="ECO:0000313" key="11">
    <source>
        <dbReference type="EMBL" id="ROS38291.1"/>
    </source>
</evidence>
<feature type="domain" description="POTRA" evidence="10">
    <location>
        <begin position="73"/>
        <end position="141"/>
    </location>
</feature>
<keyword evidence="12" id="KW-1185">Reference proteome</keyword>
<evidence type="ECO:0000259" key="10">
    <source>
        <dbReference type="PROSITE" id="PS51779"/>
    </source>
</evidence>
<dbReference type="EMBL" id="RKHY01000001">
    <property type="protein sequence ID" value="ROS38291.1"/>
    <property type="molecule type" value="Genomic_DNA"/>
</dbReference>
<sequence>MATRARSEERSRPSTRRSSSAVRSRRGRRPLTARRRTGTGVSRRRALRRRWVALLTVLTVAGLTYIVLFTSLLGVRSVEVHGANSVPGDQILAAAAVPDLKPMLLLDTDEIAARVTAIPGVATVDVSRSWPSTVDITVTERTPIGFTAAADGFHLVDSGGLDYKTVQNKPEGLPEVQVAAVAPDDPVTRSVVAVLATVPAPLKGQITVVRAKTPGGVEFTLAGGKTVRWGNAEKADRKAQVLNVLLTREGQVYDVASPELPTVS</sequence>
<dbReference type="PANTHER" id="PTHR37820:SF1">
    <property type="entry name" value="CELL DIVISION PROTEIN FTSQ"/>
    <property type="match status" value="1"/>
</dbReference>
<evidence type="ECO:0000313" key="12">
    <source>
        <dbReference type="Proteomes" id="UP000274843"/>
    </source>
</evidence>
<dbReference type="InterPro" id="IPR050487">
    <property type="entry name" value="FtsQ_DivIB"/>
</dbReference>
<dbReference type="InterPro" id="IPR013685">
    <property type="entry name" value="POTRA_FtsQ_type"/>
</dbReference>
<evidence type="ECO:0000256" key="6">
    <source>
        <dbReference type="ARBA" id="ARBA00023136"/>
    </source>
</evidence>
<dbReference type="AlphaFoldDB" id="A0A3N2GNX4"/>
<keyword evidence="4 9" id="KW-0812">Transmembrane</keyword>
<dbReference type="GO" id="GO:0005886">
    <property type="term" value="C:plasma membrane"/>
    <property type="evidence" value="ECO:0007669"/>
    <property type="project" value="TreeGrafter"/>
</dbReference>
<protein>
    <submittedName>
        <fullName evidence="11">Cell division protein FtsQ</fullName>
    </submittedName>
</protein>
<evidence type="ECO:0000256" key="1">
    <source>
        <dbReference type="ARBA" id="ARBA00004370"/>
    </source>
</evidence>
<name>A0A3N2GNX4_9PSEU</name>
<dbReference type="Gene3D" id="3.10.20.310">
    <property type="entry name" value="membrane protein fhac"/>
    <property type="match status" value="1"/>
</dbReference>